<evidence type="ECO:0000313" key="6">
    <source>
        <dbReference type="Proteomes" id="UP000318242"/>
    </source>
</evidence>
<evidence type="ECO:0000313" key="5">
    <source>
        <dbReference type="EMBL" id="GEA60256.1"/>
    </source>
</evidence>
<dbReference type="PANTHER" id="PTHR37423:SF5">
    <property type="entry name" value="SOLUBLE LYTIC MUREIN TRANSGLYCOSYLASE"/>
    <property type="match status" value="1"/>
</dbReference>
<comment type="similarity">
    <text evidence="1">Belongs to the transglycosylase Slt family.</text>
</comment>
<feature type="domain" description="Transglycosylase SLT" evidence="3">
    <location>
        <begin position="482"/>
        <end position="593"/>
    </location>
</feature>
<dbReference type="PANTHER" id="PTHR37423">
    <property type="entry name" value="SOLUBLE LYTIC MUREIN TRANSGLYCOSYLASE-RELATED"/>
    <property type="match status" value="1"/>
</dbReference>
<dbReference type="GO" id="GO:0042597">
    <property type="term" value="C:periplasmic space"/>
    <property type="evidence" value="ECO:0007669"/>
    <property type="project" value="InterPro"/>
</dbReference>
<keyword evidence="6" id="KW-1185">Reference proteome</keyword>
<dbReference type="AlphaFoldDB" id="A0A4Y3ILI7"/>
<dbReference type="CDD" id="cd13401">
    <property type="entry name" value="Slt70-like"/>
    <property type="match status" value="1"/>
</dbReference>
<evidence type="ECO:0000259" key="4">
    <source>
        <dbReference type="Pfam" id="PF14718"/>
    </source>
</evidence>
<dbReference type="OrthoDB" id="92254at2"/>
<organism evidence="5 6">
    <name type="scientific">Vibrio comitans NBRC 102076</name>
    <dbReference type="NCBI Taxonomy" id="1219078"/>
    <lineage>
        <taxon>Bacteria</taxon>
        <taxon>Pseudomonadati</taxon>
        <taxon>Pseudomonadota</taxon>
        <taxon>Gammaproteobacteria</taxon>
        <taxon>Vibrionales</taxon>
        <taxon>Vibrionaceae</taxon>
        <taxon>Vibrio</taxon>
    </lineage>
</organism>
<dbReference type="SUPFAM" id="SSF53955">
    <property type="entry name" value="Lysozyme-like"/>
    <property type="match status" value="1"/>
</dbReference>
<comment type="caution">
    <text evidence="5">The sequence shown here is derived from an EMBL/GenBank/DDBJ whole genome shotgun (WGS) entry which is preliminary data.</text>
</comment>
<dbReference type="Gene3D" id="1.25.20.10">
    <property type="entry name" value="Bacterial muramidases"/>
    <property type="match status" value="1"/>
</dbReference>
<evidence type="ECO:0000256" key="2">
    <source>
        <dbReference type="ARBA" id="ARBA00022729"/>
    </source>
</evidence>
<dbReference type="InterPro" id="IPR037061">
    <property type="entry name" value="Lytic_TGlycoase_superhlx_L_sf"/>
</dbReference>
<proteinExistence type="inferred from homology"/>
<dbReference type="InterPro" id="IPR023346">
    <property type="entry name" value="Lysozyme-like_dom_sf"/>
</dbReference>
<dbReference type="EMBL" id="BJLH01000006">
    <property type="protein sequence ID" value="GEA60256.1"/>
    <property type="molecule type" value="Genomic_DNA"/>
</dbReference>
<dbReference type="Gene3D" id="1.10.530.10">
    <property type="match status" value="1"/>
</dbReference>
<accession>A0A4Y3ILI7</accession>
<keyword evidence="2" id="KW-0732">Signal</keyword>
<dbReference type="InterPro" id="IPR012289">
    <property type="entry name" value="Lytic_TGlycosylase_superhlx_L"/>
</dbReference>
<reference evidence="5 6" key="1">
    <citation type="submission" date="2019-06" db="EMBL/GenBank/DDBJ databases">
        <title>Whole genome shotgun sequence of Vibrio comitans NBRC 102076.</title>
        <authorList>
            <person name="Hosoyama A."/>
            <person name="Uohara A."/>
            <person name="Ohji S."/>
            <person name="Ichikawa N."/>
        </authorList>
    </citation>
    <scope>NUCLEOTIDE SEQUENCE [LARGE SCALE GENOMIC DNA]</scope>
    <source>
        <strain evidence="5 6">NBRC 102076</strain>
    </source>
</reference>
<sequence>MSAFIKWLGVGVGVGMVSLSVSALTLQQQRDIYEEAQSLITKNNLTEYQSLRKQLDSYTLTPYLDYRVYMKGIATRTPDEVEQYIKENYQYPFSQSVRGAYLDALVEAEDWQGFYRFQANKPRMQSYQCSYYFAQHQVGKTVDAFKGASELWLTGSSIAPECDELFEAWSEAGLRNDELILQRIELAFARRNGRLLNYLKDLPKSEAARENAVVIYNLYKNKSKIEKFATSQPQTEINKKVSLAALKRITYQEANPELAIQVLDNVAKAQQFSDKEYQDTADYIAYSLINTEDEDLAKWRDKALLSSTNPKWLERRARLAIQHQDWKGLDVWISKLPSKEKNSKRWKYWQARTDIALGEVEQGKAQMQSLLGDRNFYSIAAADYLGKPIKYSTSVLTEQKASIKPFSSSLARIKELIAVDKITAAKSEWRWLLARANSEQKKALAQYAASMRWNHLTVIATIDAKMWDHISLRFPIAHQWWFNFYAEKYDLDPVTLMALARQESALDIDAQSPVGARGLMQIMPKTASYTAKKYDIDYAGADELFEVNKNIEIGSQYLAGLLGDYQGNRILAFGAYNAGPHRVKLWRERTGGKVDAYSYIEAIPFKETRGYIQNILMFEVYYRDILNQQGAFLSDLESEMKY</sequence>
<dbReference type="GO" id="GO:0004553">
    <property type="term" value="F:hydrolase activity, hydrolyzing O-glycosyl compounds"/>
    <property type="evidence" value="ECO:0007669"/>
    <property type="project" value="InterPro"/>
</dbReference>
<dbReference type="RefSeq" id="WP_141270704.1">
    <property type="nucleotide sequence ID" value="NZ_BJLH01000006.1"/>
</dbReference>
<dbReference type="InterPro" id="IPR008258">
    <property type="entry name" value="Transglycosylase_SLT_dom_1"/>
</dbReference>
<name>A0A4Y3ILI7_9VIBR</name>
<dbReference type="SUPFAM" id="SSF48435">
    <property type="entry name" value="Bacterial muramidases"/>
    <property type="match status" value="1"/>
</dbReference>
<dbReference type="Proteomes" id="UP000318242">
    <property type="component" value="Unassembled WGS sequence"/>
</dbReference>
<dbReference type="Gene3D" id="1.10.1240.20">
    <property type="entry name" value="Lytic transglycosylase, superhelical linker domain"/>
    <property type="match status" value="1"/>
</dbReference>
<dbReference type="InterPro" id="IPR008939">
    <property type="entry name" value="Lytic_TGlycosylase_superhlx_U"/>
</dbReference>
<evidence type="ECO:0000259" key="3">
    <source>
        <dbReference type="Pfam" id="PF01464"/>
    </source>
</evidence>
<protein>
    <submittedName>
        <fullName evidence="5">Murein transglycosylase</fullName>
    </submittedName>
</protein>
<feature type="domain" description="Lytic transglycosylase superhelical linker" evidence="4">
    <location>
        <begin position="407"/>
        <end position="470"/>
    </location>
</feature>
<gene>
    <name evidence="5" type="ORF">VCO01S_14490</name>
</gene>
<dbReference type="Pfam" id="PF01464">
    <property type="entry name" value="SLT"/>
    <property type="match status" value="1"/>
</dbReference>
<evidence type="ECO:0000256" key="1">
    <source>
        <dbReference type="ARBA" id="ARBA00007734"/>
    </source>
</evidence>
<dbReference type="Pfam" id="PF14718">
    <property type="entry name" value="SLT_L"/>
    <property type="match status" value="1"/>
</dbReference>